<evidence type="ECO:0000256" key="1">
    <source>
        <dbReference type="SAM" id="MobiDB-lite"/>
    </source>
</evidence>
<organism evidence="3">
    <name type="scientific">Anopheles braziliensis</name>
    <dbReference type="NCBI Taxonomy" id="58242"/>
    <lineage>
        <taxon>Eukaryota</taxon>
        <taxon>Metazoa</taxon>
        <taxon>Ecdysozoa</taxon>
        <taxon>Arthropoda</taxon>
        <taxon>Hexapoda</taxon>
        <taxon>Insecta</taxon>
        <taxon>Pterygota</taxon>
        <taxon>Neoptera</taxon>
        <taxon>Endopterygota</taxon>
        <taxon>Diptera</taxon>
        <taxon>Nematocera</taxon>
        <taxon>Culicoidea</taxon>
        <taxon>Culicidae</taxon>
        <taxon>Anophelinae</taxon>
        <taxon>Anopheles</taxon>
    </lineage>
</organism>
<dbReference type="AlphaFoldDB" id="A0A2M3ZP01"/>
<sequence>MRSPGLSITCCFTCVRSVCLCVCFGGEVRVRRECVVVVTTDRLLSDEAPAPRRRSRTTPRRVQHERDHHPEPHHPE</sequence>
<evidence type="ECO:0000313" key="3">
    <source>
        <dbReference type="EMBL" id="MBW30170.1"/>
    </source>
</evidence>
<reference evidence="3" key="1">
    <citation type="submission" date="2018-01" db="EMBL/GenBank/DDBJ databases">
        <title>An insight into the sialome of Amazonian anophelines.</title>
        <authorList>
            <person name="Ribeiro J.M."/>
            <person name="Scarpassa V."/>
            <person name="Calvo E."/>
        </authorList>
    </citation>
    <scope>NUCLEOTIDE SEQUENCE</scope>
    <source>
        <tissue evidence="3">Salivary glands</tissue>
    </source>
</reference>
<feature type="compositionally biased region" description="Basic residues" evidence="1">
    <location>
        <begin position="51"/>
        <end position="61"/>
    </location>
</feature>
<feature type="signal peptide" evidence="2">
    <location>
        <begin position="1"/>
        <end position="17"/>
    </location>
</feature>
<dbReference type="EMBL" id="GGFM01009419">
    <property type="protein sequence ID" value="MBW30170.1"/>
    <property type="molecule type" value="Transcribed_RNA"/>
</dbReference>
<evidence type="ECO:0000256" key="2">
    <source>
        <dbReference type="SAM" id="SignalP"/>
    </source>
</evidence>
<name>A0A2M3ZP01_9DIPT</name>
<feature type="chain" id="PRO_5014901898" evidence="2">
    <location>
        <begin position="18"/>
        <end position="76"/>
    </location>
</feature>
<feature type="compositionally biased region" description="Basic and acidic residues" evidence="1">
    <location>
        <begin position="62"/>
        <end position="76"/>
    </location>
</feature>
<proteinExistence type="predicted"/>
<accession>A0A2M3ZP01</accession>
<protein>
    <submittedName>
        <fullName evidence="3">Putative secreted peptide</fullName>
    </submittedName>
</protein>
<feature type="region of interest" description="Disordered" evidence="1">
    <location>
        <begin position="45"/>
        <end position="76"/>
    </location>
</feature>
<keyword evidence="2" id="KW-0732">Signal</keyword>